<dbReference type="AlphaFoldDB" id="A0A7X1G0I4"/>
<feature type="transmembrane region" description="Helical" evidence="1">
    <location>
        <begin position="37"/>
        <end position="55"/>
    </location>
</feature>
<dbReference type="Pfam" id="PF09976">
    <property type="entry name" value="TPR_21"/>
    <property type="match status" value="1"/>
</dbReference>
<organism evidence="3 4">
    <name type="scientific">Novosphingobium piscinae</name>
    <dbReference type="NCBI Taxonomy" id="1507448"/>
    <lineage>
        <taxon>Bacteria</taxon>
        <taxon>Pseudomonadati</taxon>
        <taxon>Pseudomonadota</taxon>
        <taxon>Alphaproteobacteria</taxon>
        <taxon>Sphingomonadales</taxon>
        <taxon>Sphingomonadaceae</taxon>
        <taxon>Novosphingobium</taxon>
    </lineage>
</organism>
<keyword evidence="4" id="KW-1185">Reference proteome</keyword>
<name>A0A7X1G0I4_9SPHN</name>
<evidence type="ECO:0000259" key="2">
    <source>
        <dbReference type="Pfam" id="PF09976"/>
    </source>
</evidence>
<feature type="domain" description="Ancillary SecYEG translocon subunit/Cell division coordinator CpoB TPR" evidence="2">
    <location>
        <begin position="32"/>
        <end position="193"/>
    </location>
</feature>
<keyword evidence="1" id="KW-0472">Membrane</keyword>
<evidence type="ECO:0000313" key="4">
    <source>
        <dbReference type="Proteomes" id="UP000551327"/>
    </source>
</evidence>
<reference evidence="3 4" key="1">
    <citation type="submission" date="2020-08" db="EMBL/GenBank/DDBJ databases">
        <title>The genome sequence of type strain Novosphingobium piscinae KCTC 42194.</title>
        <authorList>
            <person name="Liu Y."/>
        </authorList>
    </citation>
    <scope>NUCLEOTIDE SEQUENCE [LARGE SCALE GENOMIC DNA]</scope>
    <source>
        <strain evidence="3 4">KCTC 42194</strain>
    </source>
</reference>
<keyword evidence="1" id="KW-1133">Transmembrane helix</keyword>
<accession>A0A7X1G0I4</accession>
<proteinExistence type="predicted"/>
<comment type="caution">
    <text evidence="3">The sequence shown here is derived from an EMBL/GenBank/DDBJ whole genome shotgun (WGS) entry which is preliminary data.</text>
</comment>
<evidence type="ECO:0000313" key="3">
    <source>
        <dbReference type="EMBL" id="MBC2670414.1"/>
    </source>
</evidence>
<protein>
    <submittedName>
        <fullName evidence="3">Tetratricopeptide repeat protein</fullName>
    </submittedName>
</protein>
<dbReference type="EMBL" id="JACLAX010000019">
    <property type="protein sequence ID" value="MBC2670414.1"/>
    <property type="molecule type" value="Genomic_DNA"/>
</dbReference>
<sequence>MGSGGAGGPQGEGFLREVDEALREQEVLNALKRHGRTVAIVVVLFLIGLAGYLWWEHSRTEAAGKRGEQLTLALDQIEAGRLATGGDQLKDLTGAGEGIGAAARLLDASVKVEQGKLAEARSQFAAVAADAKAPGPYRDLATLREIALGFDSLPVDQVVARLKPLAAPGAPYFGSAGELLGAAYLKQNRADLAGPLFAAIARDKTVPDTLRARARQMAGLLGVDAIDDVNEAANSGAGAASAR</sequence>
<keyword evidence="1" id="KW-0812">Transmembrane</keyword>
<evidence type="ECO:0000256" key="1">
    <source>
        <dbReference type="SAM" id="Phobius"/>
    </source>
</evidence>
<gene>
    <name evidence="3" type="ORF">H7F53_14775</name>
</gene>
<dbReference type="InterPro" id="IPR018704">
    <property type="entry name" value="SecYEG/CpoB_TPR"/>
</dbReference>
<dbReference type="Proteomes" id="UP000551327">
    <property type="component" value="Unassembled WGS sequence"/>
</dbReference>